<protein>
    <submittedName>
        <fullName evidence="2">Uncharacterized protein</fullName>
    </submittedName>
</protein>
<feature type="transmembrane region" description="Helical" evidence="1">
    <location>
        <begin position="36"/>
        <end position="62"/>
    </location>
</feature>
<keyword evidence="3" id="KW-1185">Reference proteome</keyword>
<keyword evidence="1" id="KW-1133">Transmembrane helix</keyword>
<dbReference type="AlphaFoldDB" id="A0A1I5BL36"/>
<feature type="transmembrane region" description="Helical" evidence="1">
    <location>
        <begin position="148"/>
        <end position="170"/>
    </location>
</feature>
<dbReference type="Proteomes" id="UP000198806">
    <property type="component" value="Unassembled WGS sequence"/>
</dbReference>
<keyword evidence="1" id="KW-0812">Transmembrane</keyword>
<keyword evidence="1" id="KW-0472">Membrane</keyword>
<dbReference type="RefSeq" id="WP_091683461.1">
    <property type="nucleotide sequence ID" value="NZ_BAABFM010000003.1"/>
</dbReference>
<feature type="transmembrane region" description="Helical" evidence="1">
    <location>
        <begin position="82"/>
        <end position="105"/>
    </location>
</feature>
<sequence>MTGPISPMEYVWGMLFVFIIICSFSFGKNKTLRTGYLILSFLVVISGLVVIITLKSTLKIALNRPHYEASSVEWLVGKYDEVFKITMMALLIMFIILMLLLFIFIKTRKYGLLNMFSGLVIFAKVIIFIMGFYLSLESINKVFDLGSYIAALTISEIAILHILLIVKNIFVNIKVREKKELLYD</sequence>
<gene>
    <name evidence="2" type="ORF">SAMN04489757_10173</name>
</gene>
<evidence type="ECO:0000256" key="1">
    <source>
        <dbReference type="SAM" id="Phobius"/>
    </source>
</evidence>
<proteinExistence type="predicted"/>
<dbReference type="STRING" id="1527.SAMN04489757_10173"/>
<accession>A0A1I5BL36</accession>
<feature type="transmembrane region" description="Helical" evidence="1">
    <location>
        <begin position="112"/>
        <end position="136"/>
    </location>
</feature>
<dbReference type="OrthoDB" id="2082852at2"/>
<dbReference type="EMBL" id="FOWD01000001">
    <property type="protein sequence ID" value="SFN75413.1"/>
    <property type="molecule type" value="Genomic_DNA"/>
</dbReference>
<evidence type="ECO:0000313" key="3">
    <source>
        <dbReference type="Proteomes" id="UP000198806"/>
    </source>
</evidence>
<name>A0A1I5BL36_9FIRM</name>
<feature type="transmembrane region" description="Helical" evidence="1">
    <location>
        <begin position="12"/>
        <end position="29"/>
    </location>
</feature>
<evidence type="ECO:0000313" key="2">
    <source>
        <dbReference type="EMBL" id="SFN75413.1"/>
    </source>
</evidence>
<organism evidence="2 3">
    <name type="scientific">Anaerocolumna aminovalerica</name>
    <dbReference type="NCBI Taxonomy" id="1527"/>
    <lineage>
        <taxon>Bacteria</taxon>
        <taxon>Bacillati</taxon>
        <taxon>Bacillota</taxon>
        <taxon>Clostridia</taxon>
        <taxon>Lachnospirales</taxon>
        <taxon>Lachnospiraceae</taxon>
        <taxon>Anaerocolumna</taxon>
    </lineage>
</organism>
<reference evidence="2 3" key="1">
    <citation type="submission" date="2016-10" db="EMBL/GenBank/DDBJ databases">
        <authorList>
            <person name="de Groot N.N."/>
        </authorList>
    </citation>
    <scope>NUCLEOTIDE SEQUENCE [LARGE SCALE GENOMIC DNA]</scope>
    <source>
        <strain evidence="2 3">DSM 1283</strain>
    </source>
</reference>